<evidence type="ECO:0000313" key="2">
    <source>
        <dbReference type="EMBL" id="QTX05173.1"/>
    </source>
</evidence>
<feature type="compositionally biased region" description="Pro residues" evidence="1">
    <location>
        <begin position="51"/>
        <end position="62"/>
    </location>
</feature>
<sequence>MSASPSTISTSAPPARRRATRAVTRSSRARERSSGVTPESYRFDLGTVAPCRPPPTPDSPPRGPRDRRSRHPPPRRLRSPRRQRRSLPEPSADASAPGPEAPAEPAETAEPTLPFEADCASILTAEALAASAPGYTPDPAHEPRTALGKRAAELDGTVCGWTDPGGAALEVLVATPAEAAGESLRNAAITAAIPVPTYGTPPEVEGYFHAGGDRGTAQVFTGPYWIAVDSTAYAEPGDPQPLVAAVIAALPPA</sequence>
<dbReference type="RefSeq" id="WP_210899536.1">
    <property type="nucleotide sequence ID" value="NZ_CP071696.1"/>
</dbReference>
<evidence type="ECO:0000256" key="1">
    <source>
        <dbReference type="SAM" id="MobiDB-lite"/>
    </source>
</evidence>
<dbReference type="KEGG" id="aarc:G127AT_02765"/>
<evidence type="ECO:0008006" key="4">
    <source>
        <dbReference type="Google" id="ProtNLM"/>
    </source>
</evidence>
<gene>
    <name evidence="2" type="ORF">G127AT_02765</name>
</gene>
<proteinExistence type="predicted"/>
<organism evidence="2 3">
    <name type="scientific">Agromyces archimandritae</name>
    <dbReference type="NCBI Taxonomy" id="2781962"/>
    <lineage>
        <taxon>Bacteria</taxon>
        <taxon>Bacillati</taxon>
        <taxon>Actinomycetota</taxon>
        <taxon>Actinomycetes</taxon>
        <taxon>Micrococcales</taxon>
        <taxon>Microbacteriaceae</taxon>
        <taxon>Agromyces</taxon>
    </lineage>
</organism>
<feature type="region of interest" description="Disordered" evidence="1">
    <location>
        <begin position="1"/>
        <end position="110"/>
    </location>
</feature>
<protein>
    <recommendedName>
        <fullName evidence="4">Iron ABC transporter ATP-binding protein</fullName>
    </recommendedName>
</protein>
<dbReference type="Proteomes" id="UP000671914">
    <property type="component" value="Chromosome"/>
</dbReference>
<evidence type="ECO:0000313" key="3">
    <source>
        <dbReference type="Proteomes" id="UP000671914"/>
    </source>
</evidence>
<keyword evidence="3" id="KW-1185">Reference proteome</keyword>
<feature type="compositionally biased region" description="Low complexity" evidence="1">
    <location>
        <begin position="88"/>
        <end position="110"/>
    </location>
</feature>
<feature type="compositionally biased region" description="Low complexity" evidence="1">
    <location>
        <begin position="1"/>
        <end position="14"/>
    </location>
</feature>
<accession>A0A975FPB4</accession>
<name>A0A975FPB4_9MICO</name>
<feature type="compositionally biased region" description="Basic residues" evidence="1">
    <location>
        <begin position="65"/>
        <end position="85"/>
    </location>
</feature>
<dbReference type="EMBL" id="CP071696">
    <property type="protein sequence ID" value="QTX05173.1"/>
    <property type="molecule type" value="Genomic_DNA"/>
</dbReference>
<dbReference type="AlphaFoldDB" id="A0A975FPB4"/>
<reference evidence="2" key="1">
    <citation type="submission" date="2021-03" db="EMBL/GenBank/DDBJ databases">
        <title>Agromyces archimandritus sp. nov., isolated from the cockroach Archimandrita tessellata.</title>
        <authorList>
            <person name="Guzman J."/>
            <person name="Ortuzar M."/>
            <person name="Poehlein A."/>
            <person name="Daniel R."/>
            <person name="Trujillo M."/>
            <person name="Vilcinskas A."/>
        </authorList>
    </citation>
    <scope>NUCLEOTIDE SEQUENCE</scope>
    <source>
        <strain evidence="2">G127AT</strain>
    </source>
</reference>